<reference evidence="2 3" key="1">
    <citation type="submission" date="2021-06" db="EMBL/GenBank/DDBJ databases">
        <title>Caerostris extrusa draft genome.</title>
        <authorList>
            <person name="Kono N."/>
            <person name="Arakawa K."/>
        </authorList>
    </citation>
    <scope>NUCLEOTIDE SEQUENCE [LARGE SCALE GENOMIC DNA]</scope>
</reference>
<organism evidence="2 3">
    <name type="scientific">Caerostris extrusa</name>
    <name type="common">Bark spider</name>
    <name type="synonym">Caerostris bankana</name>
    <dbReference type="NCBI Taxonomy" id="172846"/>
    <lineage>
        <taxon>Eukaryota</taxon>
        <taxon>Metazoa</taxon>
        <taxon>Ecdysozoa</taxon>
        <taxon>Arthropoda</taxon>
        <taxon>Chelicerata</taxon>
        <taxon>Arachnida</taxon>
        <taxon>Araneae</taxon>
        <taxon>Araneomorphae</taxon>
        <taxon>Entelegynae</taxon>
        <taxon>Araneoidea</taxon>
        <taxon>Araneidae</taxon>
        <taxon>Caerostris</taxon>
    </lineage>
</organism>
<evidence type="ECO:0000256" key="1">
    <source>
        <dbReference type="SAM" id="MobiDB-lite"/>
    </source>
</evidence>
<feature type="region of interest" description="Disordered" evidence="1">
    <location>
        <begin position="1"/>
        <end position="74"/>
    </location>
</feature>
<name>A0AAV4W211_CAEEX</name>
<evidence type="ECO:0000313" key="3">
    <source>
        <dbReference type="Proteomes" id="UP001054945"/>
    </source>
</evidence>
<feature type="compositionally biased region" description="Polar residues" evidence="1">
    <location>
        <begin position="16"/>
        <end position="29"/>
    </location>
</feature>
<dbReference type="EMBL" id="BPLR01015515">
    <property type="protein sequence ID" value="GIY76682.1"/>
    <property type="molecule type" value="Genomic_DNA"/>
</dbReference>
<dbReference type="AlphaFoldDB" id="A0AAV4W211"/>
<gene>
    <name evidence="2" type="ORF">CEXT_132631</name>
</gene>
<comment type="caution">
    <text evidence="2">The sequence shown here is derived from an EMBL/GenBank/DDBJ whole genome shotgun (WGS) entry which is preliminary data.</text>
</comment>
<dbReference type="Proteomes" id="UP001054945">
    <property type="component" value="Unassembled WGS sequence"/>
</dbReference>
<protein>
    <submittedName>
        <fullName evidence="2">Uncharacterized protein</fullName>
    </submittedName>
</protein>
<proteinExistence type="predicted"/>
<sequence length="100" mass="10680">MCVIGPPTVAPFRAPTVSQQSFDSGSNDPGFSLQPPSSTPWNTPPPDLIPLASIHFGGSKEQNPENGSRDAKKNGQGVLRTIFTLLQDRTSVCRDFGVLV</sequence>
<accession>A0AAV4W211</accession>
<evidence type="ECO:0000313" key="2">
    <source>
        <dbReference type="EMBL" id="GIY76682.1"/>
    </source>
</evidence>
<keyword evidence="3" id="KW-1185">Reference proteome</keyword>